<keyword evidence="1" id="KW-1133">Transmembrane helix</keyword>
<reference evidence="3" key="3">
    <citation type="submission" date="2015-06" db="UniProtKB">
        <authorList>
            <consortium name="EnsemblMetazoa"/>
        </authorList>
    </citation>
    <scope>IDENTIFICATION</scope>
</reference>
<evidence type="ECO:0000256" key="1">
    <source>
        <dbReference type="SAM" id="Phobius"/>
    </source>
</evidence>
<gene>
    <name evidence="2" type="ORF">CAPTEDRAFT_207886</name>
</gene>
<dbReference type="AlphaFoldDB" id="R7VG31"/>
<dbReference type="EMBL" id="KB292432">
    <property type="protein sequence ID" value="ELU17579.1"/>
    <property type="molecule type" value="Genomic_DNA"/>
</dbReference>
<evidence type="ECO:0000313" key="2">
    <source>
        <dbReference type="EMBL" id="ELU17579.1"/>
    </source>
</evidence>
<feature type="transmembrane region" description="Helical" evidence="1">
    <location>
        <begin position="271"/>
        <end position="301"/>
    </location>
</feature>
<feature type="transmembrane region" description="Helical" evidence="1">
    <location>
        <begin position="227"/>
        <end position="250"/>
    </location>
</feature>
<feature type="transmembrane region" description="Helical" evidence="1">
    <location>
        <begin position="196"/>
        <end position="215"/>
    </location>
</feature>
<sequence>MDNLAVICDPGTLGSADLGEPSPAGNGESVGLADKKQAKYYGREIATVTQGTPQQDAQFPRSVFIGRVEANQRVIVQSRKDQWRVFNILWNQGFALVMSYLLALVTFIMFIHLESLPRLPFPLIKNLLDFDPDFDPYNWWPEGSSLVLCVWGVIYLRKLFLLVLWTGVKGHVFNDYYHSSVPMGDNKRQKRSGERCLSLLVIGFHALFGIWTGWANNKYNDYIITEPLLLVLGMCLLVASEIIMLASSVYHVAKSMSQGQWFVFGKYGCEIVTWIGFALVSFTLPACLLLAIRLILTIYLVKCERRASCCC</sequence>
<evidence type="ECO:0000313" key="4">
    <source>
        <dbReference type="Proteomes" id="UP000014760"/>
    </source>
</evidence>
<organism evidence="2">
    <name type="scientific">Capitella teleta</name>
    <name type="common">Polychaete worm</name>
    <dbReference type="NCBI Taxonomy" id="283909"/>
    <lineage>
        <taxon>Eukaryota</taxon>
        <taxon>Metazoa</taxon>
        <taxon>Spiralia</taxon>
        <taxon>Lophotrochozoa</taxon>
        <taxon>Annelida</taxon>
        <taxon>Polychaeta</taxon>
        <taxon>Sedentaria</taxon>
        <taxon>Scolecida</taxon>
        <taxon>Capitellidae</taxon>
        <taxon>Capitella</taxon>
    </lineage>
</organism>
<proteinExistence type="predicted"/>
<dbReference type="EMBL" id="AMQN01004003">
    <property type="status" value="NOT_ANNOTATED_CDS"/>
    <property type="molecule type" value="Genomic_DNA"/>
</dbReference>
<protein>
    <submittedName>
        <fullName evidence="2 3">Uncharacterized protein</fullName>
    </submittedName>
</protein>
<reference evidence="2 4" key="2">
    <citation type="journal article" date="2013" name="Nature">
        <title>Insights into bilaterian evolution from three spiralian genomes.</title>
        <authorList>
            <person name="Simakov O."/>
            <person name="Marletaz F."/>
            <person name="Cho S.J."/>
            <person name="Edsinger-Gonzales E."/>
            <person name="Havlak P."/>
            <person name="Hellsten U."/>
            <person name="Kuo D.H."/>
            <person name="Larsson T."/>
            <person name="Lv J."/>
            <person name="Arendt D."/>
            <person name="Savage R."/>
            <person name="Osoegawa K."/>
            <person name="de Jong P."/>
            <person name="Grimwood J."/>
            <person name="Chapman J.A."/>
            <person name="Shapiro H."/>
            <person name="Aerts A."/>
            <person name="Otillar R.P."/>
            <person name="Terry A.Y."/>
            <person name="Boore J.L."/>
            <person name="Grigoriev I.V."/>
            <person name="Lindberg D.R."/>
            <person name="Seaver E.C."/>
            <person name="Weisblat D.A."/>
            <person name="Putnam N.H."/>
            <person name="Rokhsar D.S."/>
        </authorList>
    </citation>
    <scope>NUCLEOTIDE SEQUENCE</scope>
    <source>
        <strain evidence="2 4">I ESC-2004</strain>
    </source>
</reference>
<name>R7VG31_CAPTE</name>
<keyword evidence="1" id="KW-0812">Transmembrane</keyword>
<keyword evidence="1" id="KW-0472">Membrane</keyword>
<dbReference type="Proteomes" id="UP000014760">
    <property type="component" value="Unassembled WGS sequence"/>
</dbReference>
<dbReference type="EnsemblMetazoa" id="CapteT207886">
    <property type="protein sequence ID" value="CapteP207886"/>
    <property type="gene ID" value="CapteG207886"/>
</dbReference>
<feature type="transmembrane region" description="Helical" evidence="1">
    <location>
        <begin position="145"/>
        <end position="165"/>
    </location>
</feature>
<accession>R7VG31</accession>
<feature type="transmembrane region" description="Helical" evidence="1">
    <location>
        <begin position="88"/>
        <end position="113"/>
    </location>
</feature>
<keyword evidence="4" id="KW-1185">Reference proteome</keyword>
<evidence type="ECO:0000313" key="3">
    <source>
        <dbReference type="EnsemblMetazoa" id="CapteP207886"/>
    </source>
</evidence>
<reference evidence="4" key="1">
    <citation type="submission" date="2012-12" db="EMBL/GenBank/DDBJ databases">
        <authorList>
            <person name="Hellsten U."/>
            <person name="Grimwood J."/>
            <person name="Chapman J.A."/>
            <person name="Shapiro H."/>
            <person name="Aerts A."/>
            <person name="Otillar R.P."/>
            <person name="Terry A.Y."/>
            <person name="Boore J.L."/>
            <person name="Simakov O."/>
            <person name="Marletaz F."/>
            <person name="Cho S.-J."/>
            <person name="Edsinger-Gonzales E."/>
            <person name="Havlak P."/>
            <person name="Kuo D.-H."/>
            <person name="Larsson T."/>
            <person name="Lv J."/>
            <person name="Arendt D."/>
            <person name="Savage R."/>
            <person name="Osoegawa K."/>
            <person name="de Jong P."/>
            <person name="Lindberg D.R."/>
            <person name="Seaver E.C."/>
            <person name="Weisblat D.A."/>
            <person name="Putnam N.H."/>
            <person name="Grigoriev I.V."/>
            <person name="Rokhsar D.S."/>
        </authorList>
    </citation>
    <scope>NUCLEOTIDE SEQUENCE</scope>
    <source>
        <strain evidence="4">I ESC-2004</strain>
    </source>
</reference>
<dbReference type="HOGENOM" id="CLU_895010_0_0_1"/>